<keyword evidence="1" id="KW-0413">Isomerase</keyword>
<dbReference type="GO" id="GO:0005996">
    <property type="term" value="P:monosaccharide metabolic process"/>
    <property type="evidence" value="ECO:0007669"/>
    <property type="project" value="InterPro"/>
</dbReference>
<dbReference type="AlphaFoldDB" id="A0A2X3KUP7"/>
<dbReference type="KEGG" id="bana:BARAN1_0313"/>
<dbReference type="OrthoDB" id="5838738at2"/>
<keyword evidence="4" id="KW-1185">Reference proteome</keyword>
<protein>
    <submittedName>
        <fullName evidence="3">Uncharacterized protein</fullName>
    </submittedName>
</protein>
<dbReference type="RefSeq" id="WP_157959371.1">
    <property type="nucleotide sequence ID" value="NZ_LS483254.1"/>
</dbReference>
<dbReference type="InterPro" id="IPR009015">
    <property type="entry name" value="Fucose_isomerase_N/cen_sf"/>
</dbReference>
<dbReference type="PANTHER" id="PTHR36120:SF2">
    <property type="entry name" value="FUCOSE ISOMERASE"/>
    <property type="match status" value="1"/>
</dbReference>
<evidence type="ECO:0000256" key="2">
    <source>
        <dbReference type="ARBA" id="ARBA00023277"/>
    </source>
</evidence>
<proteinExistence type="predicted"/>
<evidence type="ECO:0000313" key="3">
    <source>
        <dbReference type="EMBL" id="SQD92338.1"/>
    </source>
</evidence>
<dbReference type="GO" id="GO:0005737">
    <property type="term" value="C:cytoplasm"/>
    <property type="evidence" value="ECO:0007669"/>
    <property type="project" value="InterPro"/>
</dbReference>
<dbReference type="GO" id="GO:0016861">
    <property type="term" value="F:intramolecular oxidoreductase activity, interconverting aldoses and ketoses"/>
    <property type="evidence" value="ECO:0007669"/>
    <property type="project" value="InterPro"/>
</dbReference>
<accession>A0A2X3KUP7</accession>
<reference evidence="4" key="1">
    <citation type="submission" date="2018-05" db="EMBL/GenBank/DDBJ databases">
        <authorList>
            <person name="Hao L."/>
        </authorList>
    </citation>
    <scope>NUCLEOTIDE SEQUENCE [LARGE SCALE GENOMIC DNA]</scope>
</reference>
<evidence type="ECO:0000256" key="1">
    <source>
        <dbReference type="ARBA" id="ARBA00023235"/>
    </source>
</evidence>
<sequence>MAEIRVPVLPLASGLHGAGEDLVRPVVEAFRERANVELVAVEEEAIAAEPAHFLLILTGGTERKALAFADRARGPIVLLTHPGHNSLPAALEIAARLRQDHRPVWLSHLGAEEVALPVLGQAVALARNLRGKVVGLIGDPSPWLVASSPSPDALAGKLGWTVRPFPLDAVLARLPREGATPIGGNGEGIGEGERTMASRVHAALAQLVEEEGLDALTIACFGLLPHRMTACWALACLSDAGIPGGCEGDLPALLALIVAQELTGSPGFLANPADLDLKRERLILAHCTVPLSLVASYRLRTHFESGLGLAVAGRVRPGPYTLVRFGGKGLEEGFFVEGSVLPEHPDREDLCRTQVAFKMPKGALARLLREPLGNHHVLIPGRHRAVLAAFRDLFLSS</sequence>
<keyword evidence="2" id="KW-0119">Carbohydrate metabolism</keyword>
<name>A0A2X3KUP7_9BACT</name>
<dbReference type="PANTHER" id="PTHR36120">
    <property type="entry name" value="FUCOSE ISOMERASE"/>
    <property type="match status" value="1"/>
</dbReference>
<dbReference type="SUPFAM" id="SSF53743">
    <property type="entry name" value="FucI/AraA N-terminal and middle domains"/>
    <property type="match status" value="1"/>
</dbReference>
<dbReference type="EMBL" id="LS483254">
    <property type="protein sequence ID" value="SQD92338.1"/>
    <property type="molecule type" value="Genomic_DNA"/>
</dbReference>
<evidence type="ECO:0000313" key="4">
    <source>
        <dbReference type="Proteomes" id="UP000249818"/>
    </source>
</evidence>
<gene>
    <name evidence="3" type="ORF">BARAN1_0313</name>
</gene>
<dbReference type="Proteomes" id="UP000249818">
    <property type="component" value="Chromosome BARAN1"/>
</dbReference>
<organism evidence="3 4">
    <name type="scientific">Candidatus Bipolaricaulis anaerobius</name>
    <dbReference type="NCBI Taxonomy" id="2026885"/>
    <lineage>
        <taxon>Bacteria</taxon>
        <taxon>Candidatus Bipolaricaulota</taxon>
        <taxon>Candidatus Bipolaricaulia</taxon>
        <taxon>Candidatus Bipolaricaulales</taxon>
        <taxon>Candidatus Bipolaricaulaceae</taxon>
        <taxon>Candidatus Bipolaricaulis</taxon>
    </lineage>
</organism>